<protein>
    <submittedName>
        <fullName evidence="2">Deaminase reductase</fullName>
    </submittedName>
</protein>
<evidence type="ECO:0000259" key="1">
    <source>
        <dbReference type="Pfam" id="PF01872"/>
    </source>
</evidence>
<dbReference type="GO" id="GO:0008703">
    <property type="term" value="F:5-amino-6-(5-phosphoribosylamino)uracil reductase activity"/>
    <property type="evidence" value="ECO:0007669"/>
    <property type="project" value="InterPro"/>
</dbReference>
<dbReference type="RefSeq" id="WP_285633190.1">
    <property type="nucleotide sequence ID" value="NZ_BSTJ01000014.1"/>
</dbReference>
<sequence>MAIIRLYMTMSLDGYVTGPQDSPDTPMGVGGFRLFNWLDRRNDPGPNGQVKAEALATRALISGRRTYEHADRWQGDHHDGVPIFVLTHDVPDDPPPGSVRYVTDVRECAAQARAAAGDGDVMVHGAGAGQALLRAGQLDELELHVVPVLLGQGRRLFDDLPAEHIELDAVRRLTTPQVEDLARHVTHLRYRIRTTC</sequence>
<gene>
    <name evidence="2" type="ORF">Airi01_086370</name>
</gene>
<name>A0A9W6RRR2_9ACTN</name>
<dbReference type="GO" id="GO:0009231">
    <property type="term" value="P:riboflavin biosynthetic process"/>
    <property type="evidence" value="ECO:0007669"/>
    <property type="project" value="InterPro"/>
</dbReference>
<dbReference type="EMBL" id="BSTJ01000014">
    <property type="protein sequence ID" value="GLY80370.1"/>
    <property type="molecule type" value="Genomic_DNA"/>
</dbReference>
<dbReference type="SUPFAM" id="SSF53597">
    <property type="entry name" value="Dihydrofolate reductase-like"/>
    <property type="match status" value="1"/>
</dbReference>
<organism evidence="2 3">
    <name type="scientific">Actinoallomurus iriomotensis</name>
    <dbReference type="NCBI Taxonomy" id="478107"/>
    <lineage>
        <taxon>Bacteria</taxon>
        <taxon>Bacillati</taxon>
        <taxon>Actinomycetota</taxon>
        <taxon>Actinomycetes</taxon>
        <taxon>Streptosporangiales</taxon>
        <taxon>Thermomonosporaceae</taxon>
        <taxon>Actinoallomurus</taxon>
    </lineage>
</organism>
<evidence type="ECO:0000313" key="3">
    <source>
        <dbReference type="Proteomes" id="UP001165135"/>
    </source>
</evidence>
<comment type="caution">
    <text evidence="2">The sequence shown here is derived from an EMBL/GenBank/DDBJ whole genome shotgun (WGS) entry which is preliminary data.</text>
</comment>
<dbReference type="InterPro" id="IPR002734">
    <property type="entry name" value="RibDG_C"/>
</dbReference>
<evidence type="ECO:0000313" key="2">
    <source>
        <dbReference type="EMBL" id="GLY80370.1"/>
    </source>
</evidence>
<dbReference type="InterPro" id="IPR024072">
    <property type="entry name" value="DHFR-like_dom_sf"/>
</dbReference>
<dbReference type="Proteomes" id="UP001165135">
    <property type="component" value="Unassembled WGS sequence"/>
</dbReference>
<feature type="domain" description="Bacterial bifunctional deaminase-reductase C-terminal" evidence="1">
    <location>
        <begin position="4"/>
        <end position="171"/>
    </location>
</feature>
<accession>A0A9W6RRR2</accession>
<reference evidence="2" key="1">
    <citation type="submission" date="2023-03" db="EMBL/GenBank/DDBJ databases">
        <title>Actinoallomurus iriomotensis NBRC 103681.</title>
        <authorList>
            <person name="Ichikawa N."/>
            <person name="Sato H."/>
            <person name="Tonouchi N."/>
        </authorList>
    </citation>
    <scope>NUCLEOTIDE SEQUENCE</scope>
    <source>
        <strain evidence="2">NBRC 103681</strain>
    </source>
</reference>
<dbReference type="Gene3D" id="3.40.430.10">
    <property type="entry name" value="Dihydrofolate Reductase, subunit A"/>
    <property type="match status" value="1"/>
</dbReference>
<dbReference type="Pfam" id="PF01872">
    <property type="entry name" value="RibD_C"/>
    <property type="match status" value="1"/>
</dbReference>
<dbReference type="AlphaFoldDB" id="A0A9W6RRR2"/>
<proteinExistence type="predicted"/>